<name>A0A1X1PPL5_9BURK</name>
<feature type="region of interest" description="Disordered" evidence="1">
    <location>
        <begin position="1"/>
        <end position="34"/>
    </location>
</feature>
<dbReference type="AlphaFoldDB" id="A0A1X1PPL5"/>
<dbReference type="Proteomes" id="UP000193146">
    <property type="component" value="Unassembled WGS sequence"/>
</dbReference>
<proteinExistence type="predicted"/>
<evidence type="ECO:0000313" key="2">
    <source>
        <dbReference type="EMBL" id="ORT88905.1"/>
    </source>
</evidence>
<reference evidence="2 3" key="1">
    <citation type="submission" date="2017-04" db="EMBL/GenBank/DDBJ databases">
        <title>Burkholderia puraquae sp. nov., a novel Burkholderia cepacia complex species from hospital setting samples.</title>
        <authorList>
            <person name="Martina P."/>
            <person name="Leguizamon M."/>
            <person name="Prieto C."/>
            <person name="Sousa S."/>
            <person name="Montanaro P."/>
            <person name="Draghi W."/>
            <person name="Staembler M."/>
            <person name="Bettiol M."/>
            <person name="Figoli C."/>
            <person name="Palau J."/>
            <person name="Alvarez F."/>
            <person name="Benetti S."/>
            <person name="Anchat E."/>
            <person name="Vescina C."/>
            <person name="Ferreras J."/>
            <person name="Lasch P."/>
            <person name="Lagares A."/>
            <person name="Zorreguieta A."/>
            <person name="Yantorno O."/>
            <person name="Bosch A."/>
        </authorList>
    </citation>
    <scope>NUCLEOTIDE SEQUENCE [LARGE SCALE GENOMIC DNA]</scope>
    <source>
        <strain evidence="2 3">CAMPA 1040</strain>
    </source>
</reference>
<gene>
    <name evidence="2" type="ORF">B7G54_01630</name>
</gene>
<accession>A0A1X1PPL5</accession>
<keyword evidence="3" id="KW-1185">Reference proteome</keyword>
<sequence>MRNRPAVRVRGRGVGRKRAGSRWQALSEGSFAGL</sequence>
<evidence type="ECO:0000313" key="3">
    <source>
        <dbReference type="Proteomes" id="UP000193146"/>
    </source>
</evidence>
<feature type="compositionally biased region" description="Basic residues" evidence="1">
    <location>
        <begin position="1"/>
        <end position="20"/>
    </location>
</feature>
<dbReference type="EMBL" id="NBYX01000001">
    <property type="protein sequence ID" value="ORT88905.1"/>
    <property type="molecule type" value="Genomic_DNA"/>
</dbReference>
<protein>
    <submittedName>
        <fullName evidence="2">Sperm protamine P1 family protein</fullName>
    </submittedName>
</protein>
<organism evidence="2 3">
    <name type="scientific">Burkholderia puraquae</name>
    <dbReference type="NCBI Taxonomy" id="1904757"/>
    <lineage>
        <taxon>Bacteria</taxon>
        <taxon>Pseudomonadati</taxon>
        <taxon>Pseudomonadota</taxon>
        <taxon>Betaproteobacteria</taxon>
        <taxon>Burkholderiales</taxon>
        <taxon>Burkholderiaceae</taxon>
        <taxon>Burkholderia</taxon>
        <taxon>Burkholderia cepacia complex</taxon>
    </lineage>
</organism>
<comment type="caution">
    <text evidence="2">The sequence shown here is derived from an EMBL/GenBank/DDBJ whole genome shotgun (WGS) entry which is preliminary data.</text>
</comment>
<evidence type="ECO:0000256" key="1">
    <source>
        <dbReference type="SAM" id="MobiDB-lite"/>
    </source>
</evidence>